<accession>A0AAU7CDF0</accession>
<protein>
    <submittedName>
        <fullName evidence="1">Uncharacterized protein</fullName>
    </submittedName>
</protein>
<reference evidence="1" key="1">
    <citation type="submission" date="2024-05" db="EMBL/GenBank/DDBJ databases">
        <title>Planctomycetes of the genus Singulisphaera possess chitinolytic capabilities.</title>
        <authorList>
            <person name="Ivanova A."/>
        </authorList>
    </citation>
    <scope>NUCLEOTIDE SEQUENCE</scope>
    <source>
        <strain evidence="1">Ch08T</strain>
    </source>
</reference>
<name>A0AAU7CDF0_9BACT</name>
<evidence type="ECO:0000313" key="1">
    <source>
        <dbReference type="EMBL" id="XBH03532.1"/>
    </source>
</evidence>
<sequence>MPHFLAHRSLRRWIPALLPMFVLYFCISDGTAAESMRSVTQQDLPHLTILEVQCGPTVNRAHGELQVASRAGIAPNKHIAGLLSGQP</sequence>
<proteinExistence type="predicted"/>
<gene>
    <name evidence="1" type="ORF">V5E97_35290</name>
</gene>
<organism evidence="1">
    <name type="scientific">Singulisphaera sp. Ch08</name>
    <dbReference type="NCBI Taxonomy" id="3120278"/>
    <lineage>
        <taxon>Bacteria</taxon>
        <taxon>Pseudomonadati</taxon>
        <taxon>Planctomycetota</taxon>
        <taxon>Planctomycetia</taxon>
        <taxon>Isosphaerales</taxon>
        <taxon>Isosphaeraceae</taxon>
        <taxon>Singulisphaera</taxon>
    </lineage>
</organism>
<dbReference type="EMBL" id="CP155447">
    <property type="protein sequence ID" value="XBH03532.1"/>
    <property type="molecule type" value="Genomic_DNA"/>
</dbReference>
<dbReference type="RefSeq" id="WP_406696266.1">
    <property type="nucleotide sequence ID" value="NZ_CP155447.1"/>
</dbReference>
<dbReference type="AlphaFoldDB" id="A0AAU7CDF0"/>